<dbReference type="GeneID" id="111088431"/>
<evidence type="ECO:0000259" key="7">
    <source>
        <dbReference type="Pfam" id="PF17681"/>
    </source>
</evidence>
<dbReference type="Proteomes" id="UP000694941">
    <property type="component" value="Unplaced"/>
</dbReference>
<feature type="domain" description="Gamma tubulin complex component protein N-terminal" evidence="7">
    <location>
        <begin position="290"/>
        <end position="589"/>
    </location>
</feature>
<protein>
    <recommendedName>
        <fullName evidence="5">Gamma-tubulin complex component</fullName>
    </recommendedName>
</protein>
<dbReference type="Pfam" id="PF04130">
    <property type="entry name" value="GCP_C_terminal"/>
    <property type="match status" value="1"/>
</dbReference>
<evidence type="ECO:0000256" key="5">
    <source>
        <dbReference type="RuleBase" id="RU363050"/>
    </source>
</evidence>
<dbReference type="RefSeq" id="XP_022254247.1">
    <property type="nucleotide sequence ID" value="XM_022398539.1"/>
</dbReference>
<dbReference type="InterPro" id="IPR007259">
    <property type="entry name" value="GCP"/>
</dbReference>
<evidence type="ECO:0000256" key="3">
    <source>
        <dbReference type="ARBA" id="ARBA00022701"/>
    </source>
</evidence>
<name>A0ABM1TEE1_LIMPO</name>
<dbReference type="InterPro" id="IPR042241">
    <property type="entry name" value="GCP_C_sf"/>
</dbReference>
<feature type="domain" description="Gamma tubulin complex component C-terminal" evidence="6">
    <location>
        <begin position="710"/>
        <end position="1007"/>
    </location>
</feature>
<keyword evidence="8" id="KW-1185">Reference proteome</keyword>
<organism evidence="8 9">
    <name type="scientific">Limulus polyphemus</name>
    <name type="common">Atlantic horseshoe crab</name>
    <dbReference type="NCBI Taxonomy" id="6850"/>
    <lineage>
        <taxon>Eukaryota</taxon>
        <taxon>Metazoa</taxon>
        <taxon>Ecdysozoa</taxon>
        <taxon>Arthropoda</taxon>
        <taxon>Chelicerata</taxon>
        <taxon>Merostomata</taxon>
        <taxon>Xiphosura</taxon>
        <taxon>Limulidae</taxon>
        <taxon>Limulus</taxon>
    </lineage>
</organism>
<dbReference type="PANTHER" id="PTHR19302:SF33">
    <property type="entry name" value="GAMMA-TUBULIN COMPLEX COMPONENT 5"/>
    <property type="match status" value="1"/>
</dbReference>
<dbReference type="InterPro" id="IPR040457">
    <property type="entry name" value="GCP_C"/>
</dbReference>
<dbReference type="Gene3D" id="1.20.120.1900">
    <property type="entry name" value="Gamma-tubulin complex, C-terminal domain"/>
    <property type="match status" value="1"/>
</dbReference>
<evidence type="ECO:0000259" key="6">
    <source>
        <dbReference type="Pfam" id="PF04130"/>
    </source>
</evidence>
<dbReference type="CDD" id="cd22572">
    <property type="entry name" value="GCP5_NTD"/>
    <property type="match status" value="1"/>
</dbReference>
<dbReference type="InterPro" id="IPR059169">
    <property type="entry name" value="GCP5_N_ext"/>
</dbReference>
<comment type="similarity">
    <text evidence="1 5">Belongs to the TUBGCP family.</text>
</comment>
<dbReference type="InterPro" id="IPR041470">
    <property type="entry name" value="GCP_N"/>
</dbReference>
<evidence type="ECO:0000256" key="2">
    <source>
        <dbReference type="ARBA" id="ARBA00022490"/>
    </source>
</evidence>
<keyword evidence="2 5" id="KW-0963">Cytoplasm</keyword>
<keyword evidence="4 5" id="KW-0206">Cytoskeleton</keyword>
<dbReference type="Pfam" id="PF17681">
    <property type="entry name" value="GCP_N_terminal"/>
    <property type="match status" value="1"/>
</dbReference>
<accession>A0ABM1TEE1</accession>
<evidence type="ECO:0000313" key="9">
    <source>
        <dbReference type="RefSeq" id="XP_022254247.1"/>
    </source>
</evidence>
<dbReference type="PANTHER" id="PTHR19302">
    <property type="entry name" value="GAMMA TUBULIN COMPLEX PROTEIN"/>
    <property type="match status" value="1"/>
</dbReference>
<proteinExistence type="inferred from homology"/>
<reference evidence="9" key="1">
    <citation type="submission" date="2025-08" db="UniProtKB">
        <authorList>
            <consortium name="RefSeq"/>
        </authorList>
    </citation>
    <scope>IDENTIFICATION</scope>
    <source>
        <tissue evidence="9">Muscle</tissue>
    </source>
</reference>
<evidence type="ECO:0000256" key="1">
    <source>
        <dbReference type="ARBA" id="ARBA00010337"/>
    </source>
</evidence>
<sequence length="1020" mass="117620">MAPLFSKKDNFKKSRDAKIENFSRKLIKRITGLKDDDQNFQLCIEFVDSNFKYHRFLDVNSHQVQKTIDGLSEKFLIHGQYQKARSFKSLTTQLLDSVRISHFSQKDDVFSILSLLLHLSESPVNYNYTPRLVFKDKRVVDVSEDVDWGTYLLEGEELSSKFSDSQEEYLSDDEDLEVEKEEPLDIKLPKYPPRRDDSGIDICSYGKGKSSSPETPEIDSTFSLHCTSGYSWLTQNIQPSYWSKASVQHSEPLSNSWVSNFVKEWEQYLEQTSEFYVKGQNIVLTERQVIRELLWMLSGIQDLFLFVWKDNRFCVQEDVQLSHLTQGCLSAFLQKFCDYGTTVVKLSLFVREISSSSSTNHCPSYQAYAAALSHLLGTFSCVLRRYEKILIKQEETLTLSMVLHGLQKSLQDIATLGNLHSKAVESISTDSPAWHRAVCLLSAIYAQLDQHDALPKDENESKNIILLLFLHTCQPYMNYLEGIISKNHSFTDPDEEFIICRSSMVSTDDEAFWEKALSVRDIPNSLKKSLFLSPFLADVVTASKSMELLQRTGYKCEIFKSKGSLYSRFLTNLIKCLEYANCQVQRTSNNQVANIETSSEELKSRYKAEETNKNVDEIDSLTSRFNYWLTWTGVENPFLWTNFQCLLKPCPTNLESETKQNEWCHKISVHSSVTLPLTHLIQDALRPLVEEECTKTCQCLIEVLKREYHLSYHLESIKNFFLMAAGDVMFSFCSEIFDRMSEEENILDPFFLNAALEDALSWRELRESHRLNVTINPDYVPQKGSSLNILENIVLQYQVTWPVNVLLSSNSLQIYNQVFTFLLQIKCAKYLLDELRFSDLNEKEPEIDSDEELTILTANTKPNIPHLQKIHGMIQLRIQILHFINSLHAYIMTEVLQPASGELDSFLKSAVNFDQVISTHNQYLCRLQEHCLLSPHLSILKKCVSRVLDLAPSFQHCWLEGAANINVSTLQHIEEEFRHCQQFLVSYLARPTRKGTFPHMESLAFAIQTLETMTKLFPKT</sequence>
<keyword evidence="3 5" id="KW-0493">Microtubule</keyword>
<gene>
    <name evidence="9" type="primary">LOC111088431</name>
</gene>
<comment type="subcellular location">
    <subcellularLocation>
        <location evidence="5">Cytoplasm</location>
        <location evidence="5">Cytoskeleton</location>
        <location evidence="5">Microtubule organizing center</location>
    </subcellularLocation>
</comment>
<evidence type="ECO:0000256" key="4">
    <source>
        <dbReference type="ARBA" id="ARBA00023212"/>
    </source>
</evidence>
<evidence type="ECO:0000313" key="8">
    <source>
        <dbReference type="Proteomes" id="UP000694941"/>
    </source>
</evidence>